<dbReference type="KEGG" id="foc:113215287"/>
<accession>A0A9C6XS65</accession>
<dbReference type="RefSeq" id="XP_052129194.1">
    <property type="nucleotide sequence ID" value="XM_052273234.1"/>
</dbReference>
<sequence length="391" mass="43789">MDRNVGTCCVIRLFSAGSQITDLTKGQLCKCQLPNFHIEAGALLSLPGNEETKCHQVPVVHLDSVDEWSENRERFYVFGLSAWLRVKPFVSLFTSDFSVKLGTCSPYVVRSPLIRKTLIWHTVQGFPHEKEGAYFKDSNKVWLKLPIKSAATFQTFVLEILGLHMFKTMCYPCSGPVDFVFCHRKGKQPSQILIYGVESEMTVASFFAGLSAYEDSECQQYVTVCTESSYSSGVENGAAYLLHKNHDGSKCPQALSVMQVNAAECEVEEMSFHQIKSEIKVEPEWQPHLKQRAEDTVKERVGRKSQPTVKCPGCLAVYSGNLALWAIILLIVTESAQCSIEAGCELSLVPILHKLKNQTKDSLSIFLCKGENICPDFCLFRTSLNNYCLVH</sequence>
<dbReference type="OrthoDB" id="10561574at2759"/>
<evidence type="ECO:0000313" key="1">
    <source>
        <dbReference type="Proteomes" id="UP000504606"/>
    </source>
</evidence>
<dbReference type="AlphaFoldDB" id="A0A9C6XS65"/>
<reference evidence="2" key="1">
    <citation type="submission" date="2025-08" db="UniProtKB">
        <authorList>
            <consortium name="RefSeq"/>
        </authorList>
    </citation>
    <scope>IDENTIFICATION</scope>
    <source>
        <tissue evidence="2">Whole organism</tissue>
    </source>
</reference>
<proteinExistence type="predicted"/>
<dbReference type="Proteomes" id="UP000504606">
    <property type="component" value="Unplaced"/>
</dbReference>
<protein>
    <submittedName>
        <fullName evidence="2">Uncharacterized protein LOC113215287</fullName>
    </submittedName>
</protein>
<organism evidence="1 2">
    <name type="scientific">Frankliniella occidentalis</name>
    <name type="common">Western flower thrips</name>
    <name type="synonym">Euthrips occidentalis</name>
    <dbReference type="NCBI Taxonomy" id="133901"/>
    <lineage>
        <taxon>Eukaryota</taxon>
        <taxon>Metazoa</taxon>
        <taxon>Ecdysozoa</taxon>
        <taxon>Arthropoda</taxon>
        <taxon>Hexapoda</taxon>
        <taxon>Insecta</taxon>
        <taxon>Pterygota</taxon>
        <taxon>Neoptera</taxon>
        <taxon>Paraneoptera</taxon>
        <taxon>Thysanoptera</taxon>
        <taxon>Terebrantia</taxon>
        <taxon>Thripoidea</taxon>
        <taxon>Thripidae</taxon>
        <taxon>Frankliniella</taxon>
    </lineage>
</organism>
<dbReference type="GeneID" id="113215287"/>
<keyword evidence="1" id="KW-1185">Reference proteome</keyword>
<gene>
    <name evidence="2" type="primary">LOC113215287</name>
</gene>
<name>A0A9C6XS65_FRAOC</name>
<evidence type="ECO:0000313" key="2">
    <source>
        <dbReference type="RefSeq" id="XP_052129194.1"/>
    </source>
</evidence>